<comment type="caution">
    <text evidence="2">The sequence shown here is derived from an EMBL/GenBank/DDBJ whole genome shotgun (WGS) entry which is preliminary data.</text>
</comment>
<reference evidence="3" key="2">
    <citation type="journal article" date="2018" name="BMC Genomics">
        <title>Genomic insights into host adaptation between the wheat stripe rust pathogen (Puccinia striiformis f. sp. tritici) and the barley stripe rust pathogen (Puccinia striiformis f. sp. hordei).</title>
        <authorList>
            <person name="Xia C."/>
            <person name="Wang M."/>
            <person name="Yin C."/>
            <person name="Cornejo O.E."/>
            <person name="Hulbert S.H."/>
            <person name="Chen X."/>
        </authorList>
    </citation>
    <scope>NUCLEOTIDE SEQUENCE [LARGE SCALE GENOMIC DNA]</scope>
    <source>
        <strain evidence="3">93TX-2</strain>
    </source>
</reference>
<dbReference type="VEuPathDB" id="FungiDB:PSTT_06500"/>
<gene>
    <name evidence="2" type="ORF">PSHT_02419</name>
</gene>
<feature type="region of interest" description="Disordered" evidence="1">
    <location>
        <begin position="186"/>
        <end position="205"/>
    </location>
</feature>
<dbReference type="EMBL" id="PKSM01000021">
    <property type="protein sequence ID" value="POW21376.1"/>
    <property type="molecule type" value="Genomic_DNA"/>
</dbReference>
<accession>A0A2S4WHV8</accession>
<dbReference type="VEuPathDB" id="FungiDB:PSHT_02419"/>
<organism evidence="2 3">
    <name type="scientific">Puccinia striiformis</name>
    <dbReference type="NCBI Taxonomy" id="27350"/>
    <lineage>
        <taxon>Eukaryota</taxon>
        <taxon>Fungi</taxon>
        <taxon>Dikarya</taxon>
        <taxon>Basidiomycota</taxon>
        <taxon>Pucciniomycotina</taxon>
        <taxon>Pucciniomycetes</taxon>
        <taxon>Pucciniales</taxon>
        <taxon>Pucciniaceae</taxon>
        <taxon>Puccinia</taxon>
    </lineage>
</organism>
<name>A0A2S4WHV8_9BASI</name>
<reference evidence="2 3" key="1">
    <citation type="submission" date="2017-12" db="EMBL/GenBank/DDBJ databases">
        <title>Gene loss provides genomic basis for host adaptation in cereal stripe rust fungi.</title>
        <authorList>
            <person name="Xia C."/>
        </authorList>
    </citation>
    <scope>NUCLEOTIDE SEQUENCE [LARGE SCALE GENOMIC DNA]</scope>
    <source>
        <strain evidence="2 3">93TX-2</strain>
    </source>
</reference>
<keyword evidence="3" id="KW-1185">Reference proteome</keyword>
<evidence type="ECO:0000313" key="2">
    <source>
        <dbReference type="EMBL" id="POW21376.1"/>
    </source>
</evidence>
<dbReference type="AlphaFoldDB" id="A0A2S4WHV8"/>
<sequence length="232" mass="25404">MLFLYHLVRDKIHTYDSDDEDGGTEAYSNTDNDEFAMQDASLADESNGEEVQDPELKKQLLALSEQDVNKFEGYGLVFDDITEKPITKKDFEFVLSHLEKIYDDTLLFMVLVTLGKDKECLGDELLELPSAKINQIVKEVYEAFCSAGALQSERAAKPAHVHLGVVGSNDPSLATYATLFQGAPTASPPAKGGSTKVHGVGGQKHSPDMLQWPGQSLYGHRLLLGASELLAE</sequence>
<evidence type="ECO:0000313" key="3">
    <source>
        <dbReference type="Proteomes" id="UP000238274"/>
    </source>
</evidence>
<reference evidence="3" key="3">
    <citation type="journal article" date="2018" name="Mol. Plant Microbe Interact.">
        <title>Genome sequence resources for the wheat stripe rust pathogen (Puccinia striiformis f. sp. tritici) and the barley stripe rust pathogen (Puccinia striiformis f. sp. hordei).</title>
        <authorList>
            <person name="Xia C."/>
            <person name="Wang M."/>
            <person name="Yin C."/>
            <person name="Cornejo O.E."/>
            <person name="Hulbert S.H."/>
            <person name="Chen X."/>
        </authorList>
    </citation>
    <scope>NUCLEOTIDE SEQUENCE [LARGE SCALE GENOMIC DNA]</scope>
    <source>
        <strain evidence="3">93TX-2</strain>
    </source>
</reference>
<proteinExistence type="predicted"/>
<protein>
    <submittedName>
        <fullName evidence="2">Uncharacterized protein</fullName>
    </submittedName>
</protein>
<dbReference type="Proteomes" id="UP000238274">
    <property type="component" value="Unassembled WGS sequence"/>
</dbReference>
<evidence type="ECO:0000256" key="1">
    <source>
        <dbReference type="SAM" id="MobiDB-lite"/>
    </source>
</evidence>